<name>A0ABY6HJV4_9ARCH</name>
<dbReference type="Proteomes" id="UP001208689">
    <property type="component" value="Chromosome"/>
</dbReference>
<dbReference type="EMBL" id="CP104013">
    <property type="protein sequence ID" value="UYP43810.1"/>
    <property type="molecule type" value="Genomic_DNA"/>
</dbReference>
<evidence type="ECO:0000313" key="2">
    <source>
        <dbReference type="Proteomes" id="UP001208689"/>
    </source>
</evidence>
<accession>A0ABY6HJV4</accession>
<organism evidence="1 2">
    <name type="scientific">Candidatus Lokiarchaeum ossiferum</name>
    <dbReference type="NCBI Taxonomy" id="2951803"/>
    <lineage>
        <taxon>Archaea</taxon>
        <taxon>Promethearchaeati</taxon>
        <taxon>Promethearchaeota</taxon>
        <taxon>Promethearchaeia</taxon>
        <taxon>Promethearchaeales</taxon>
        <taxon>Promethearchaeaceae</taxon>
        <taxon>Candidatus Lokiarchaeum</taxon>
    </lineage>
</organism>
<sequence length="185" mass="21372">MGKIGISTPLGGLEYAWDQSFTEGRRAKKKIKNAINSVLRAHECQIKIDALEINNLVKTIRRNEYFAQLNKKTMIKFKELNTIAIKMMGDDYEDKRLIITSYINTIQKSTGKTKKIFYLENAKSIIAEIFGEESRHYKEICSINLDHTLNESSPEFSNTMDLFLAKMKSYLEGLKILYSTEIKKE</sequence>
<gene>
    <name evidence="1" type="ORF">NEF87_000095</name>
</gene>
<protein>
    <submittedName>
        <fullName evidence="1">Uncharacterized protein</fullName>
    </submittedName>
</protein>
<proteinExistence type="predicted"/>
<evidence type="ECO:0000313" key="1">
    <source>
        <dbReference type="EMBL" id="UYP43810.1"/>
    </source>
</evidence>
<reference evidence="1" key="1">
    <citation type="submission" date="2022-09" db="EMBL/GenBank/DDBJ databases">
        <title>Actin cytoskeleton and complex cell architecture in an #Asgard archaeon.</title>
        <authorList>
            <person name="Ponce Toledo R.I."/>
            <person name="Schleper C."/>
            <person name="Rodrigues Oliveira T."/>
            <person name="Wollweber F."/>
            <person name="Xu J."/>
            <person name="Rittmann S."/>
            <person name="Klingl A."/>
            <person name="Pilhofer M."/>
        </authorList>
    </citation>
    <scope>NUCLEOTIDE SEQUENCE</scope>
    <source>
        <strain evidence="1">B-35</strain>
    </source>
</reference>
<keyword evidence="2" id="KW-1185">Reference proteome</keyword>